<comment type="similarity">
    <text evidence="3 14 16">Belongs to the TGF-beta family.</text>
</comment>
<gene>
    <name evidence="18" type="primary">tgfb1a</name>
</gene>
<dbReference type="InterPro" id="IPR001839">
    <property type="entry name" value="TGF-b_C"/>
</dbReference>
<keyword evidence="5" id="KW-0272">Extracellular matrix</keyword>
<reference evidence="18" key="2">
    <citation type="submission" date="2025-08" db="UniProtKB">
        <authorList>
            <consortium name="Ensembl"/>
        </authorList>
    </citation>
    <scope>IDENTIFICATION</scope>
</reference>
<evidence type="ECO:0000256" key="10">
    <source>
        <dbReference type="ARBA" id="ARBA00023180"/>
    </source>
</evidence>
<evidence type="ECO:0000256" key="1">
    <source>
        <dbReference type="ARBA" id="ARBA00002007"/>
    </source>
</evidence>
<evidence type="ECO:0000256" key="5">
    <source>
        <dbReference type="ARBA" id="ARBA00022530"/>
    </source>
</evidence>
<evidence type="ECO:0000256" key="9">
    <source>
        <dbReference type="ARBA" id="ARBA00023157"/>
    </source>
</evidence>
<dbReference type="Ensembl" id="ENSDCDT00010059840.1">
    <property type="protein sequence ID" value="ENSDCDP00010049440.1"/>
    <property type="gene ID" value="ENSDCDG00010029600.1"/>
</dbReference>
<feature type="disulfide bond" evidence="15">
    <location>
        <begin position="313"/>
        <end position="376"/>
    </location>
</feature>
<dbReference type="GO" id="GO:0042127">
    <property type="term" value="P:regulation of cell population proliferation"/>
    <property type="evidence" value="ECO:0007669"/>
    <property type="project" value="TreeGrafter"/>
</dbReference>
<feature type="domain" description="TGF-beta family profile" evidence="17">
    <location>
        <begin position="258"/>
        <end position="377"/>
    </location>
</feature>
<feature type="signal peptide" evidence="14">
    <location>
        <begin position="1"/>
        <end position="19"/>
    </location>
</feature>
<evidence type="ECO:0000259" key="17">
    <source>
        <dbReference type="PROSITE" id="PS51362"/>
    </source>
</evidence>
<comment type="subunit">
    <text evidence="14">Homodimer; disulfide-linked.</text>
</comment>
<proteinExistence type="inferred from homology"/>
<dbReference type="GO" id="GO:0005125">
    <property type="term" value="F:cytokine activity"/>
    <property type="evidence" value="ECO:0007669"/>
    <property type="project" value="TreeGrafter"/>
</dbReference>
<accession>A0AAY4DVZ1</accession>
<dbReference type="PIRSF" id="PIRSF001787">
    <property type="entry name" value="TGF-beta"/>
    <property type="match status" value="1"/>
</dbReference>
<name>A0AAY4DVZ1_9TELE</name>
<dbReference type="InterPro" id="IPR029034">
    <property type="entry name" value="Cystine-knot_cytokine"/>
</dbReference>
<dbReference type="InterPro" id="IPR017948">
    <property type="entry name" value="TGFb_CS"/>
</dbReference>
<dbReference type="AlphaFoldDB" id="A0AAY4DVZ1"/>
<dbReference type="InterPro" id="IPR016319">
    <property type="entry name" value="TGF-beta"/>
</dbReference>
<reference evidence="18 19" key="1">
    <citation type="submission" date="2020-06" db="EMBL/GenBank/DDBJ databases">
        <authorList>
            <consortium name="Wellcome Sanger Institute Data Sharing"/>
        </authorList>
    </citation>
    <scope>NUCLEOTIDE SEQUENCE [LARGE SCALE GENOMIC DNA]</scope>
</reference>
<evidence type="ECO:0000256" key="3">
    <source>
        <dbReference type="ARBA" id="ARBA00006656"/>
    </source>
</evidence>
<protein>
    <recommendedName>
        <fullName evidence="14">Transforming growth factor beta</fullName>
    </recommendedName>
</protein>
<keyword evidence="9 15" id="KW-1015">Disulfide bond</keyword>
<dbReference type="GeneTree" id="ENSGT00940000160457"/>
<keyword evidence="4 14" id="KW-0964">Secreted</keyword>
<dbReference type="Gene3D" id="2.10.90.10">
    <property type="entry name" value="Cystine-knot cytokines"/>
    <property type="match status" value="1"/>
</dbReference>
<feature type="disulfide bond" evidence="15">
    <location>
        <begin position="309"/>
        <end position="374"/>
    </location>
</feature>
<feature type="disulfide bond" description="Interchain" evidence="15">
    <location>
        <position position="342"/>
    </location>
</feature>
<evidence type="ECO:0000256" key="11">
    <source>
        <dbReference type="ARBA" id="ARBA00023246"/>
    </source>
</evidence>
<dbReference type="Proteomes" id="UP000694580">
    <property type="component" value="Chromosome 19"/>
</dbReference>
<comment type="function">
    <text evidence="12">Required to maintain the Transforming growth factor beta-1 (TGF-beta-1) chain in a latent state during storage in extracellular matrix. Associates non-covalently with TGF-beta-1 and regulates its activation via interaction with 'milieu molecules', such as LTBP1, LRRC32/GARP and LRRC33/NRROS, that control activation of TGF-beta-1. Interaction with integrins (ITGAV:ITGB6 or ITGAV:ITGB8) results in distortion of the Latency-associated peptide chain and subsequent release of the active TGF-beta-1.</text>
</comment>
<dbReference type="FunFam" id="2.10.90.10:FF:000004">
    <property type="entry name" value="Transforming growth factor beta"/>
    <property type="match status" value="1"/>
</dbReference>
<dbReference type="RefSeq" id="XP_028818472.1">
    <property type="nucleotide sequence ID" value="XM_028962639.1"/>
</dbReference>
<dbReference type="PANTHER" id="PTHR11848">
    <property type="entry name" value="TGF-BETA FAMILY"/>
    <property type="match status" value="1"/>
</dbReference>
<dbReference type="PRINTS" id="PR01423">
    <property type="entry name" value="TGFBETA"/>
</dbReference>
<dbReference type="PRINTS" id="PR01424">
    <property type="entry name" value="TGFBETA1"/>
</dbReference>
<dbReference type="Pfam" id="PF00019">
    <property type="entry name" value="TGF_beta"/>
    <property type="match status" value="1"/>
</dbReference>
<evidence type="ECO:0000256" key="15">
    <source>
        <dbReference type="PIRSR" id="PIRSR001787-1"/>
    </source>
</evidence>
<feature type="chain" id="PRO_5044050014" description="Transforming growth factor beta" evidence="14">
    <location>
        <begin position="20"/>
        <end position="377"/>
    </location>
</feature>
<dbReference type="InterPro" id="IPR003939">
    <property type="entry name" value="TGFb1"/>
</dbReference>
<dbReference type="GO" id="GO:0005160">
    <property type="term" value="F:transforming growth factor beta receptor binding"/>
    <property type="evidence" value="ECO:0007669"/>
    <property type="project" value="InterPro"/>
</dbReference>
<reference evidence="18" key="3">
    <citation type="submission" date="2025-09" db="UniProtKB">
        <authorList>
            <consortium name="Ensembl"/>
        </authorList>
    </citation>
    <scope>IDENTIFICATION</scope>
</reference>
<evidence type="ECO:0000256" key="14">
    <source>
        <dbReference type="PIRNR" id="PIRNR001787"/>
    </source>
</evidence>
<dbReference type="PROSITE" id="PS51362">
    <property type="entry name" value="TGF_BETA_2"/>
    <property type="match status" value="1"/>
</dbReference>
<evidence type="ECO:0000256" key="12">
    <source>
        <dbReference type="ARBA" id="ARBA00057824"/>
    </source>
</evidence>
<evidence type="ECO:0000256" key="2">
    <source>
        <dbReference type="ARBA" id="ARBA00004498"/>
    </source>
</evidence>
<evidence type="ECO:0000313" key="18">
    <source>
        <dbReference type="Ensembl" id="ENSDCDP00010049440.1"/>
    </source>
</evidence>
<comment type="subunit">
    <text evidence="13">Latency-associated peptide: Homodimer; disulfide-linked. Latency-associated peptide: Interacts with Transforming growth factor beta-1 (TGF-beta-1) chain; interaction is non-covalent and maintains (TGF-beta-1) in a latent state; each Latency-associated peptide (LAP) monomer interacts with TGF-beta-1 in the other monomer. Transforming growth factor beta-1: Homodimer; disulfide-linked. Transforming growth factor beta-1: Interacts with TGF-beta receptors (tgfbr1 and tgfbr2), leading to signal transduction. Interacts with EFEMP2.</text>
</comment>
<sequence>MRALWLTSAALCLLASASAFSTCKTLDLEMVKKKRIEAIRGQILSKLRMAEEPKPEEGDEEVQIPEALISIYNSTVELGAEQQARAQPATPQQEEEEYFAKEVHRFDVKDNIMKSRMMFNVSEMRRRIVSSSLLSNAALRLLIKKTTIPKEQRLELYHGLGEQARYLGTQFITNALKDHWLSFDITETMKDWLKGNEEEQGLQLKLYCGCGKPTEEFQFKISGIDMERGDQKVLSAMMQKPHILTMSMSANGSSQATRTKRDTSTATATSEYCSERSNSCCVQKLYIDFRNDLGWKWIHKPKGYFANYCMGACTYIWNTENKYSQILALYKHHNPGASAQPCCVPQVLEPLSILYYVGRQHKVDMLSNMMVKSCKCS</sequence>
<evidence type="ECO:0000256" key="6">
    <source>
        <dbReference type="ARBA" id="ARBA00022685"/>
    </source>
</evidence>
<keyword evidence="8 14" id="KW-0339">Growth factor</keyword>
<comment type="subcellular location">
    <subcellularLocation>
        <location evidence="2">Secreted</location>
        <location evidence="2">Extracellular space</location>
        <location evidence="2">Extracellular matrix</location>
    </subcellularLocation>
</comment>
<dbReference type="SUPFAM" id="SSF57501">
    <property type="entry name" value="Cystine-knot cytokines"/>
    <property type="match status" value="1"/>
</dbReference>
<dbReference type="PROSITE" id="PS00250">
    <property type="entry name" value="TGF_BETA_1"/>
    <property type="match status" value="1"/>
</dbReference>
<evidence type="ECO:0000256" key="4">
    <source>
        <dbReference type="ARBA" id="ARBA00022525"/>
    </source>
</evidence>
<keyword evidence="19" id="KW-1185">Reference proteome</keyword>
<keyword evidence="10" id="KW-0325">Glycoprotein</keyword>
<dbReference type="GO" id="GO:0051781">
    <property type="term" value="P:positive regulation of cell division"/>
    <property type="evidence" value="ECO:0007669"/>
    <property type="project" value="UniProtKB-UniRule"/>
</dbReference>
<evidence type="ECO:0000256" key="8">
    <source>
        <dbReference type="ARBA" id="ARBA00023030"/>
    </source>
</evidence>
<evidence type="ECO:0000256" key="16">
    <source>
        <dbReference type="RuleBase" id="RU000354"/>
    </source>
</evidence>
<dbReference type="GO" id="GO:0008083">
    <property type="term" value="F:growth factor activity"/>
    <property type="evidence" value="ECO:0007669"/>
    <property type="project" value="UniProtKB-UniRule"/>
</dbReference>
<dbReference type="PANTHER" id="PTHR11848:SF125">
    <property type="entry name" value="TRANSFORMING GROWTH FACTOR BETA-1 PROPROTEIN"/>
    <property type="match status" value="1"/>
</dbReference>
<organism evidence="18 19">
    <name type="scientific">Denticeps clupeoides</name>
    <name type="common">denticle herring</name>
    <dbReference type="NCBI Taxonomy" id="299321"/>
    <lineage>
        <taxon>Eukaryota</taxon>
        <taxon>Metazoa</taxon>
        <taxon>Chordata</taxon>
        <taxon>Craniata</taxon>
        <taxon>Vertebrata</taxon>
        <taxon>Euteleostomi</taxon>
        <taxon>Actinopterygii</taxon>
        <taxon>Neopterygii</taxon>
        <taxon>Teleostei</taxon>
        <taxon>Clupei</taxon>
        <taxon>Clupeiformes</taxon>
        <taxon>Denticipitoidei</taxon>
        <taxon>Denticipitidae</taxon>
        <taxon>Denticeps</taxon>
    </lineage>
</organism>
<dbReference type="GeneID" id="114769537"/>
<keyword evidence="7 14" id="KW-0732">Signal</keyword>
<evidence type="ECO:0000256" key="7">
    <source>
        <dbReference type="ARBA" id="ARBA00022729"/>
    </source>
</evidence>
<dbReference type="SMART" id="SM00204">
    <property type="entry name" value="TGFB"/>
    <property type="match status" value="1"/>
</dbReference>
<evidence type="ECO:0000256" key="13">
    <source>
        <dbReference type="ARBA" id="ARBA00065283"/>
    </source>
</evidence>
<keyword evidence="11 14" id="KW-0497">Mitogen</keyword>
<dbReference type="Gene3D" id="2.60.120.970">
    <property type="match status" value="1"/>
</dbReference>
<dbReference type="InterPro" id="IPR001111">
    <property type="entry name" value="TGF-b_propeptide"/>
</dbReference>
<dbReference type="InterPro" id="IPR015615">
    <property type="entry name" value="TGF-beta-rel"/>
</dbReference>
<dbReference type="GO" id="GO:0005615">
    <property type="term" value="C:extracellular space"/>
    <property type="evidence" value="ECO:0007669"/>
    <property type="project" value="UniProtKB-UniRule"/>
</dbReference>
<dbReference type="CDD" id="cd19384">
    <property type="entry name" value="TGF_beta_TGFB1"/>
    <property type="match status" value="1"/>
</dbReference>
<evidence type="ECO:0000313" key="19">
    <source>
        <dbReference type="Proteomes" id="UP000694580"/>
    </source>
</evidence>
<keyword evidence="6" id="KW-0165">Cleavage on pair of basic residues</keyword>
<dbReference type="GO" id="GO:0007179">
    <property type="term" value="P:transforming growth factor beta receptor signaling pathway"/>
    <property type="evidence" value="ECO:0007669"/>
    <property type="project" value="TreeGrafter"/>
</dbReference>
<comment type="function">
    <text evidence="1">Transforming growth factor beta-1 proprotein: Precursor of the Latency-associated peptide (LAP) and Transforming growth factor beta-1 (TGF-beta-1) chains, which constitute the regulatory and active subunit of TGF-beta-1, respectively.</text>
</comment>
<dbReference type="Pfam" id="PF00688">
    <property type="entry name" value="TGFb_propeptide"/>
    <property type="match status" value="1"/>
</dbReference>
<feature type="disulfide bond" evidence="15">
    <location>
        <begin position="280"/>
        <end position="343"/>
    </location>
</feature>